<accession>A0ACA9QBN5</accession>
<proteinExistence type="predicted"/>
<keyword evidence="2" id="KW-1185">Reference proteome</keyword>
<name>A0ACA9QBN5_9GLOM</name>
<dbReference type="Proteomes" id="UP000789920">
    <property type="component" value="Unassembled WGS sequence"/>
</dbReference>
<evidence type="ECO:0000313" key="2">
    <source>
        <dbReference type="Proteomes" id="UP000789920"/>
    </source>
</evidence>
<dbReference type="EMBL" id="CAJVQC010030530">
    <property type="protein sequence ID" value="CAG8745830.1"/>
    <property type="molecule type" value="Genomic_DNA"/>
</dbReference>
<organism evidence="1 2">
    <name type="scientific">Racocetra persica</name>
    <dbReference type="NCBI Taxonomy" id="160502"/>
    <lineage>
        <taxon>Eukaryota</taxon>
        <taxon>Fungi</taxon>
        <taxon>Fungi incertae sedis</taxon>
        <taxon>Mucoromycota</taxon>
        <taxon>Glomeromycotina</taxon>
        <taxon>Glomeromycetes</taxon>
        <taxon>Diversisporales</taxon>
        <taxon>Gigasporaceae</taxon>
        <taxon>Racocetra</taxon>
    </lineage>
</organism>
<sequence>MTRKIKLTTEIIKKVKEEGKNTIQVVDRTPPLSKSLRPGILQKILKDGKLFCYVNPDTDTDKNDCQFISQNILQDFQNIFDGEKKITKVKKGKNTFGYVTYSKNGEKKVKDLTTADIIRPASPEAFKFLQATIAGEVKVIYGPREYDLAEFEGVENLADMDIQVEVAEVNSQPQERENDSSETNENNNDKEQTNEQHSSSGSNSLQEIEIILDVFTGEKDMAGQPVAHEEKMMAHNACYTIEPVEIKSLDGERTLIIDTLVLRFRTCKEVEKIQPDRLLAVDSEIQIELAPVAAKSEQAHN</sequence>
<reference evidence="1" key="1">
    <citation type="submission" date="2021-06" db="EMBL/GenBank/DDBJ databases">
        <authorList>
            <person name="Kallberg Y."/>
            <person name="Tangrot J."/>
            <person name="Rosling A."/>
        </authorList>
    </citation>
    <scope>NUCLEOTIDE SEQUENCE</scope>
    <source>
        <strain evidence="1">MA461A</strain>
    </source>
</reference>
<evidence type="ECO:0000313" key="1">
    <source>
        <dbReference type="EMBL" id="CAG8745830.1"/>
    </source>
</evidence>
<protein>
    <submittedName>
        <fullName evidence="1">28282_t:CDS:1</fullName>
    </submittedName>
</protein>
<gene>
    <name evidence="1" type="ORF">RPERSI_LOCUS13644</name>
</gene>
<comment type="caution">
    <text evidence="1">The sequence shown here is derived from an EMBL/GenBank/DDBJ whole genome shotgun (WGS) entry which is preliminary data.</text>
</comment>